<evidence type="ECO:0000313" key="3">
    <source>
        <dbReference type="Proteomes" id="UP000777438"/>
    </source>
</evidence>
<comment type="caution">
    <text evidence="2">The sequence shown here is derived from an EMBL/GenBank/DDBJ whole genome shotgun (WGS) entry which is preliminary data.</text>
</comment>
<evidence type="ECO:0000313" key="2">
    <source>
        <dbReference type="EMBL" id="KAH6867430.1"/>
    </source>
</evidence>
<feature type="compositionally biased region" description="Low complexity" evidence="1">
    <location>
        <begin position="126"/>
        <end position="139"/>
    </location>
</feature>
<gene>
    <name evidence="2" type="ORF">B0T10DRAFT_45998</name>
</gene>
<organism evidence="2 3">
    <name type="scientific">Thelonectria olida</name>
    <dbReference type="NCBI Taxonomy" id="1576542"/>
    <lineage>
        <taxon>Eukaryota</taxon>
        <taxon>Fungi</taxon>
        <taxon>Dikarya</taxon>
        <taxon>Ascomycota</taxon>
        <taxon>Pezizomycotina</taxon>
        <taxon>Sordariomycetes</taxon>
        <taxon>Hypocreomycetidae</taxon>
        <taxon>Hypocreales</taxon>
        <taxon>Nectriaceae</taxon>
        <taxon>Thelonectria</taxon>
    </lineage>
</organism>
<reference evidence="2 3" key="1">
    <citation type="journal article" date="2021" name="Nat. Commun.">
        <title>Genetic determinants of endophytism in the Arabidopsis root mycobiome.</title>
        <authorList>
            <person name="Mesny F."/>
            <person name="Miyauchi S."/>
            <person name="Thiergart T."/>
            <person name="Pickel B."/>
            <person name="Atanasova L."/>
            <person name="Karlsson M."/>
            <person name="Huettel B."/>
            <person name="Barry K.W."/>
            <person name="Haridas S."/>
            <person name="Chen C."/>
            <person name="Bauer D."/>
            <person name="Andreopoulos W."/>
            <person name="Pangilinan J."/>
            <person name="LaButti K."/>
            <person name="Riley R."/>
            <person name="Lipzen A."/>
            <person name="Clum A."/>
            <person name="Drula E."/>
            <person name="Henrissat B."/>
            <person name="Kohler A."/>
            <person name="Grigoriev I.V."/>
            <person name="Martin F.M."/>
            <person name="Hacquard S."/>
        </authorList>
    </citation>
    <scope>NUCLEOTIDE SEQUENCE [LARGE SCALE GENOMIC DNA]</scope>
    <source>
        <strain evidence="2 3">MPI-CAGE-CH-0241</strain>
    </source>
</reference>
<accession>A0A9P8VP48</accession>
<dbReference type="Proteomes" id="UP000777438">
    <property type="component" value="Unassembled WGS sequence"/>
</dbReference>
<name>A0A9P8VP48_9HYPO</name>
<keyword evidence="3" id="KW-1185">Reference proteome</keyword>
<sequence length="179" mass="20558">MSQFDLIHNSHYDHLRGLYPEMSKSRLKWLMLHLGELRDNFVREDRTISWGSDKERINCLSLAEKHERTQTVTLKNHPITTEQFWGRFKETPQAQEIFPANITVDLVSRHWEHERTRRSKSREHAASGSAARASSSSTPAPCPALPLPSSASNWAQAQRHNLTARKLVDIAEITANHPF</sequence>
<feature type="region of interest" description="Disordered" evidence="1">
    <location>
        <begin position="113"/>
        <end position="149"/>
    </location>
</feature>
<dbReference type="EMBL" id="JAGPYM010000102">
    <property type="protein sequence ID" value="KAH6867430.1"/>
    <property type="molecule type" value="Genomic_DNA"/>
</dbReference>
<protein>
    <submittedName>
        <fullName evidence="2">Uncharacterized protein</fullName>
    </submittedName>
</protein>
<proteinExistence type="predicted"/>
<dbReference type="AlphaFoldDB" id="A0A9P8VP48"/>
<evidence type="ECO:0000256" key="1">
    <source>
        <dbReference type="SAM" id="MobiDB-lite"/>
    </source>
</evidence>